<dbReference type="GeneID" id="87810686"/>
<proteinExistence type="predicted"/>
<keyword evidence="2" id="KW-1185">Reference proteome</keyword>
<organism evidence="1 2">
    <name type="scientific">Vanrija pseudolonga</name>
    <dbReference type="NCBI Taxonomy" id="143232"/>
    <lineage>
        <taxon>Eukaryota</taxon>
        <taxon>Fungi</taxon>
        <taxon>Dikarya</taxon>
        <taxon>Basidiomycota</taxon>
        <taxon>Agaricomycotina</taxon>
        <taxon>Tremellomycetes</taxon>
        <taxon>Trichosporonales</taxon>
        <taxon>Trichosporonaceae</taxon>
        <taxon>Vanrija</taxon>
    </lineage>
</organism>
<gene>
    <name evidence="1" type="ORF">LOC62_05G007513</name>
</gene>
<protein>
    <submittedName>
        <fullName evidence="1">Uncharacterized protein</fullName>
    </submittedName>
</protein>
<dbReference type="Proteomes" id="UP000827549">
    <property type="component" value="Chromosome 5"/>
</dbReference>
<name>A0AAF1BKH9_9TREE</name>
<evidence type="ECO:0000313" key="2">
    <source>
        <dbReference type="Proteomes" id="UP000827549"/>
    </source>
</evidence>
<reference evidence="1" key="1">
    <citation type="submission" date="2023-10" db="EMBL/GenBank/DDBJ databases">
        <authorList>
            <person name="Noh H."/>
        </authorList>
    </citation>
    <scope>NUCLEOTIDE SEQUENCE</scope>
    <source>
        <strain evidence="1">DUCC4014</strain>
    </source>
</reference>
<sequence length="178" mass="19978">MSVGPLPDHPDRPGSGEWLSEGFELVTAHPTPRRPRLRRASSAVKRDESQDGLFVRSASNVRVCLRVYSGPPLHEFPVSVIRAYVVNKITRGRKTAVIARKLEVLEREFPLYAAAFNIVRYFTALGPSKALPIPWPPPAAHRFDRVVMNAATRMSRQIKGTEPPPPYTPFDERAPLLF</sequence>
<evidence type="ECO:0000313" key="1">
    <source>
        <dbReference type="EMBL" id="WOO83997.1"/>
    </source>
</evidence>
<dbReference type="EMBL" id="CP086718">
    <property type="protein sequence ID" value="WOO83997.1"/>
    <property type="molecule type" value="Genomic_DNA"/>
</dbReference>
<dbReference type="RefSeq" id="XP_062630023.1">
    <property type="nucleotide sequence ID" value="XM_062774039.1"/>
</dbReference>
<dbReference type="AlphaFoldDB" id="A0AAF1BKH9"/>
<accession>A0AAF1BKH9</accession>